<dbReference type="Pfam" id="PF04299">
    <property type="entry name" value="FMN_bind_2"/>
    <property type="match status" value="1"/>
</dbReference>
<gene>
    <name evidence="1" type="ORF">LZ538_03015</name>
</gene>
<name>A0ABT0RZI6_9SPHN</name>
<evidence type="ECO:0000313" key="2">
    <source>
        <dbReference type="Proteomes" id="UP001165342"/>
    </source>
</evidence>
<keyword evidence="2" id="KW-1185">Reference proteome</keyword>
<dbReference type="RefSeq" id="WP_249830512.1">
    <property type="nucleotide sequence ID" value="NZ_JAMGBE010000001.1"/>
</dbReference>
<dbReference type="InterPro" id="IPR012349">
    <property type="entry name" value="Split_barrel_FMN-bd"/>
</dbReference>
<evidence type="ECO:0000313" key="1">
    <source>
        <dbReference type="EMBL" id="MCL6729025.1"/>
    </source>
</evidence>
<sequence length="202" mass="22507">MHPNKAFDWTDVQEMMGFVNAISFAHIFTASDAGLFVVHAPVLVKDGRVRFHVSKRNRIAHHVAGRNLLISVSGREAYQSANWYVSEDQVPTWHYEAVEIEGLARTLSPDELVELLDGLGDVHERRVSPARPWTRDKMTPGKFEAMTRAIVGFEVNPTAIRGTRKFNQHKSGADLEATIEGQRNAGRGDIVAAIHELKAGNE</sequence>
<reference evidence="1" key="1">
    <citation type="submission" date="2022-05" db="EMBL/GenBank/DDBJ databases">
        <authorList>
            <person name="Jo J.-H."/>
            <person name="Im W.-T."/>
        </authorList>
    </citation>
    <scope>NUCLEOTIDE SEQUENCE</scope>
    <source>
        <strain evidence="1">SE220</strain>
    </source>
</reference>
<dbReference type="InterPro" id="IPR007396">
    <property type="entry name" value="TR_PAI2-type"/>
</dbReference>
<organism evidence="1 2">
    <name type="scientific">Sphingomonas hankyongi</name>
    <dbReference type="NCBI Taxonomy" id="2908209"/>
    <lineage>
        <taxon>Bacteria</taxon>
        <taxon>Pseudomonadati</taxon>
        <taxon>Pseudomonadota</taxon>
        <taxon>Alphaproteobacteria</taxon>
        <taxon>Sphingomonadales</taxon>
        <taxon>Sphingomonadaceae</taxon>
        <taxon>Sphingomonas</taxon>
    </lineage>
</organism>
<comment type="caution">
    <text evidence="1">The sequence shown here is derived from an EMBL/GenBank/DDBJ whole genome shotgun (WGS) entry which is preliminary data.</text>
</comment>
<dbReference type="EMBL" id="JAMGBE010000001">
    <property type="protein sequence ID" value="MCL6729025.1"/>
    <property type="molecule type" value="Genomic_DNA"/>
</dbReference>
<protein>
    <submittedName>
        <fullName evidence="1">FMN-binding negative transcriptional regulator</fullName>
    </submittedName>
</protein>
<proteinExistence type="predicted"/>
<dbReference type="Proteomes" id="UP001165342">
    <property type="component" value="Unassembled WGS sequence"/>
</dbReference>
<dbReference type="PIRSF" id="PIRSF010372">
    <property type="entry name" value="PaiB"/>
    <property type="match status" value="1"/>
</dbReference>
<dbReference type="SUPFAM" id="SSF50475">
    <property type="entry name" value="FMN-binding split barrel"/>
    <property type="match status" value="1"/>
</dbReference>
<dbReference type="PANTHER" id="PTHR35802:SF1">
    <property type="entry name" value="PROTEASE SYNTHASE AND SPORULATION PROTEIN PAI 2"/>
    <property type="match status" value="1"/>
</dbReference>
<accession>A0ABT0RZI6</accession>
<dbReference type="Gene3D" id="2.30.110.10">
    <property type="entry name" value="Electron Transport, Fmn-binding Protein, Chain A"/>
    <property type="match status" value="1"/>
</dbReference>
<dbReference type="PANTHER" id="PTHR35802">
    <property type="entry name" value="PROTEASE SYNTHASE AND SPORULATION PROTEIN PAI 2"/>
    <property type="match status" value="1"/>
</dbReference>